<evidence type="ECO:0008006" key="3">
    <source>
        <dbReference type="Google" id="ProtNLM"/>
    </source>
</evidence>
<evidence type="ECO:0000313" key="2">
    <source>
        <dbReference type="Proteomes" id="UP000824681"/>
    </source>
</evidence>
<dbReference type="EMBL" id="CP068985">
    <property type="protein sequence ID" value="QYC38724.1"/>
    <property type="molecule type" value="Genomic_DNA"/>
</dbReference>
<sequence>MGEVIQPPKNWPGLEAERDGVTYTPRKIGNIARELHKAMEAVGGGGYSNSPGSLQDFGAKGDLTYEAGLLKQVGRWEAGPSFADTLLTAHRELLTVYQDALTNMAAAIALVNEGAGNFGITELGNQGGS</sequence>
<protein>
    <recommendedName>
        <fullName evidence="3">PE domain-containing protein</fullName>
    </recommendedName>
</protein>
<accession>A0ABX8TUX2</accession>
<reference evidence="1 2" key="1">
    <citation type="journal article" date="2021" name="ACS Chem. Biol.">
        <title>Genomic-Led Discovery of a Novel Glycopeptide Antibiotic by Nonomuraea coxensis DSM 45129.</title>
        <authorList>
            <person name="Yushchuk O."/>
            <person name="Vior N.M."/>
            <person name="Andreo-Vidal A."/>
            <person name="Berini F."/>
            <person name="Ruckert C."/>
            <person name="Busche T."/>
            <person name="Binda E."/>
            <person name="Kalinowski J."/>
            <person name="Truman A.W."/>
            <person name="Marinelli F."/>
        </authorList>
    </citation>
    <scope>NUCLEOTIDE SEQUENCE [LARGE SCALE GENOMIC DNA]</scope>
    <source>
        <strain evidence="1 2">DSM 45129</strain>
    </source>
</reference>
<dbReference type="RefSeq" id="WP_020545806.1">
    <property type="nucleotide sequence ID" value="NZ_CP068985.1"/>
</dbReference>
<gene>
    <name evidence="1" type="ORF">Nocox_05485</name>
</gene>
<proteinExistence type="predicted"/>
<organism evidence="1 2">
    <name type="scientific">Nonomuraea coxensis DSM 45129</name>
    <dbReference type="NCBI Taxonomy" id="1122611"/>
    <lineage>
        <taxon>Bacteria</taxon>
        <taxon>Bacillati</taxon>
        <taxon>Actinomycetota</taxon>
        <taxon>Actinomycetes</taxon>
        <taxon>Streptosporangiales</taxon>
        <taxon>Streptosporangiaceae</taxon>
        <taxon>Nonomuraea</taxon>
    </lineage>
</organism>
<name>A0ABX8TUX2_9ACTN</name>
<evidence type="ECO:0000313" key="1">
    <source>
        <dbReference type="EMBL" id="QYC38724.1"/>
    </source>
</evidence>
<dbReference type="Proteomes" id="UP000824681">
    <property type="component" value="Chromosome"/>
</dbReference>
<keyword evidence="2" id="KW-1185">Reference proteome</keyword>